<accession>A0ABV8EG70</accession>
<keyword evidence="2" id="KW-1185">Reference proteome</keyword>
<reference evidence="2" key="1">
    <citation type="journal article" date="2019" name="Int. J. Syst. Evol. Microbiol.">
        <title>The Global Catalogue of Microorganisms (GCM) 10K type strain sequencing project: providing services to taxonomists for standard genome sequencing and annotation.</title>
        <authorList>
            <consortium name="The Broad Institute Genomics Platform"/>
            <consortium name="The Broad Institute Genome Sequencing Center for Infectious Disease"/>
            <person name="Wu L."/>
            <person name="Ma J."/>
        </authorList>
    </citation>
    <scope>NUCLEOTIDE SEQUENCE [LARGE SCALE GENOMIC DNA]</scope>
    <source>
        <strain evidence="2">CECT 8551</strain>
    </source>
</reference>
<gene>
    <name evidence="1" type="ORF">ACFOUP_01455</name>
</gene>
<organism evidence="1 2">
    <name type="scientific">Belliella kenyensis</name>
    <dbReference type="NCBI Taxonomy" id="1472724"/>
    <lineage>
        <taxon>Bacteria</taxon>
        <taxon>Pseudomonadati</taxon>
        <taxon>Bacteroidota</taxon>
        <taxon>Cytophagia</taxon>
        <taxon>Cytophagales</taxon>
        <taxon>Cyclobacteriaceae</taxon>
        <taxon>Belliella</taxon>
    </lineage>
</organism>
<proteinExistence type="predicted"/>
<sequence>MVDKVFQQLYDLIKGDFKNSFLGGNVVLQDSTSKKVKLNKKGPILCLQPDKKIKDWKNNFPFFETSVSTSCSVSDHLIIYPKTDTLYVFIIELKSKNVNGAISQIRASFELSKYICGTAVRLLNYPSINIEYRGLIFSHKPPRKGTSKPVQTYTEDTISNLLYRHLQSGNDYDLDILSAKKI</sequence>
<evidence type="ECO:0000313" key="2">
    <source>
        <dbReference type="Proteomes" id="UP001595766"/>
    </source>
</evidence>
<name>A0ABV8EG70_9BACT</name>
<dbReference type="RefSeq" id="WP_241292598.1">
    <property type="nucleotide sequence ID" value="NZ_JAKZGR010000003.1"/>
</dbReference>
<dbReference type="EMBL" id="JBHSAV010000003">
    <property type="protein sequence ID" value="MFC3975032.1"/>
    <property type="molecule type" value="Genomic_DNA"/>
</dbReference>
<comment type="caution">
    <text evidence="1">The sequence shown here is derived from an EMBL/GenBank/DDBJ whole genome shotgun (WGS) entry which is preliminary data.</text>
</comment>
<protein>
    <submittedName>
        <fullName evidence="1">Uncharacterized protein</fullName>
    </submittedName>
</protein>
<evidence type="ECO:0000313" key="1">
    <source>
        <dbReference type="EMBL" id="MFC3975032.1"/>
    </source>
</evidence>
<dbReference type="Proteomes" id="UP001595766">
    <property type="component" value="Unassembled WGS sequence"/>
</dbReference>